<name>A0A023B1Q8_GRENI</name>
<keyword evidence="3" id="KW-1185">Reference proteome</keyword>
<dbReference type="GeneID" id="22914724"/>
<evidence type="ECO:0000313" key="3">
    <source>
        <dbReference type="Proteomes" id="UP000019763"/>
    </source>
</evidence>
<dbReference type="EMBL" id="AFNH02000994">
    <property type="protein sequence ID" value="EZG46462.1"/>
    <property type="molecule type" value="Genomic_DNA"/>
</dbReference>
<dbReference type="VEuPathDB" id="CryptoDB:GNI_133880"/>
<reference evidence="2" key="1">
    <citation type="submission" date="2013-12" db="EMBL/GenBank/DDBJ databases">
        <authorList>
            <person name="Omoto C.K."/>
            <person name="Sibley D."/>
            <person name="Venepally P."/>
            <person name="Hadjithomas M."/>
            <person name="Karamycheva S."/>
            <person name="Brunk B."/>
            <person name="Roos D."/>
            <person name="Caler E."/>
            <person name="Lorenzi H."/>
        </authorList>
    </citation>
    <scope>NUCLEOTIDE SEQUENCE</scope>
</reference>
<dbReference type="OMA" id="TCICYAM"/>
<dbReference type="RefSeq" id="XP_011132302.1">
    <property type="nucleotide sequence ID" value="XM_011134000.1"/>
</dbReference>
<accession>A0A023B1Q8</accession>
<protein>
    <submittedName>
        <fullName evidence="2">Transmembrane protein</fullName>
    </submittedName>
</protein>
<comment type="caution">
    <text evidence="2">The sequence shown here is derived from an EMBL/GenBank/DDBJ whole genome shotgun (WGS) entry which is preliminary data.</text>
</comment>
<sequence>MQAPQNAQDISKARNEIWWAGARTFMLNLFKFSPRINDRVICPSRRPSFALAYIWCAIALIHFATAWGHAYIESLPEEEFQQLSPQQRAVGFSVKTLPLATRLLLLWTGFMLQVIVLQVLLAPECNGISLQGGISLCCFIWLLVIALGIVSRTKTFITPYIYDPSHEEQPTLFTQIKQATKAIGP</sequence>
<organism evidence="2 3">
    <name type="scientific">Gregarina niphandrodes</name>
    <name type="common">Septate eugregarine</name>
    <dbReference type="NCBI Taxonomy" id="110365"/>
    <lineage>
        <taxon>Eukaryota</taxon>
        <taxon>Sar</taxon>
        <taxon>Alveolata</taxon>
        <taxon>Apicomplexa</taxon>
        <taxon>Conoidasida</taxon>
        <taxon>Gregarinasina</taxon>
        <taxon>Eugregarinorida</taxon>
        <taxon>Gregarinidae</taxon>
        <taxon>Gregarina</taxon>
    </lineage>
</organism>
<feature type="transmembrane region" description="Helical" evidence="1">
    <location>
        <begin position="52"/>
        <end position="72"/>
    </location>
</feature>
<gene>
    <name evidence="2" type="ORF">GNI_133880</name>
</gene>
<feature type="transmembrane region" description="Helical" evidence="1">
    <location>
        <begin position="103"/>
        <end position="122"/>
    </location>
</feature>
<keyword evidence="1 2" id="KW-0812">Transmembrane</keyword>
<keyword evidence="1" id="KW-1133">Transmembrane helix</keyword>
<keyword evidence="1" id="KW-0472">Membrane</keyword>
<dbReference type="AlphaFoldDB" id="A0A023B1Q8"/>
<dbReference type="eggNOG" id="ENOG502S5JZ">
    <property type="taxonomic scope" value="Eukaryota"/>
</dbReference>
<dbReference type="Proteomes" id="UP000019763">
    <property type="component" value="Unassembled WGS sequence"/>
</dbReference>
<evidence type="ECO:0000256" key="1">
    <source>
        <dbReference type="SAM" id="Phobius"/>
    </source>
</evidence>
<feature type="transmembrane region" description="Helical" evidence="1">
    <location>
        <begin position="128"/>
        <end position="150"/>
    </location>
</feature>
<proteinExistence type="predicted"/>
<evidence type="ECO:0000313" key="2">
    <source>
        <dbReference type="EMBL" id="EZG46462.1"/>
    </source>
</evidence>